<feature type="transmembrane region" description="Helical" evidence="1">
    <location>
        <begin position="27"/>
        <end position="47"/>
    </location>
</feature>
<protein>
    <recommendedName>
        <fullName evidence="2">Ancillary SecYEG translocon subunit/Cell division coordinator CpoB TPR domain-containing protein</fullName>
    </recommendedName>
</protein>
<name>A0A917YI37_9RHOB</name>
<dbReference type="RefSeq" id="WP_146285349.1">
    <property type="nucleotide sequence ID" value="NZ_BMLP01000001.1"/>
</dbReference>
<evidence type="ECO:0000256" key="1">
    <source>
        <dbReference type="SAM" id="Phobius"/>
    </source>
</evidence>
<proteinExistence type="predicted"/>
<gene>
    <name evidence="3" type="ORF">GCM10010991_08980</name>
</gene>
<sequence length="215" mass="23221">MSNPESFIDEVTEEVRRDKLYAAFRKYGWIGVLIVLGVVGGTAWTEWRKSSAETAAKAFGDAVMAATELQTPAERRAALDQIQATGDHAMILDMMKATDPAEDREATLAALARVEADAKAPQAWRDLATLRRVLVQGKDLALADRRAALESLARPGGTFRTLAAEQLAYLLVEEGKTADAIKGLEALLQDQEATQSLRARARQMIIALGGEIAAG</sequence>
<evidence type="ECO:0000313" key="3">
    <source>
        <dbReference type="EMBL" id="GGO27349.1"/>
    </source>
</evidence>
<keyword evidence="1" id="KW-0472">Membrane</keyword>
<evidence type="ECO:0000259" key="2">
    <source>
        <dbReference type="Pfam" id="PF09976"/>
    </source>
</evidence>
<dbReference type="OrthoDB" id="7173339at2"/>
<feature type="domain" description="Ancillary SecYEG translocon subunit/Cell division coordinator CpoB TPR" evidence="2">
    <location>
        <begin position="29"/>
        <end position="195"/>
    </location>
</feature>
<dbReference type="InterPro" id="IPR018704">
    <property type="entry name" value="SecYEG/CpoB_TPR"/>
</dbReference>
<dbReference type="AlphaFoldDB" id="A0A917YI37"/>
<dbReference type="Proteomes" id="UP000598196">
    <property type="component" value="Unassembled WGS sequence"/>
</dbReference>
<accession>A0A917YI37</accession>
<dbReference type="Pfam" id="PF09976">
    <property type="entry name" value="TPR_21"/>
    <property type="match status" value="1"/>
</dbReference>
<reference evidence="3 4" key="1">
    <citation type="journal article" date="2014" name="Int. J. Syst. Evol. Microbiol.">
        <title>Complete genome sequence of Corynebacterium casei LMG S-19264T (=DSM 44701T), isolated from a smear-ripened cheese.</title>
        <authorList>
            <consortium name="US DOE Joint Genome Institute (JGI-PGF)"/>
            <person name="Walter F."/>
            <person name="Albersmeier A."/>
            <person name="Kalinowski J."/>
            <person name="Ruckert C."/>
        </authorList>
    </citation>
    <scope>NUCLEOTIDE SEQUENCE [LARGE SCALE GENOMIC DNA]</scope>
    <source>
        <strain evidence="3 4">CGMCC 1.7029</strain>
    </source>
</reference>
<evidence type="ECO:0000313" key="4">
    <source>
        <dbReference type="Proteomes" id="UP000598196"/>
    </source>
</evidence>
<comment type="caution">
    <text evidence="3">The sequence shown here is derived from an EMBL/GenBank/DDBJ whole genome shotgun (WGS) entry which is preliminary data.</text>
</comment>
<keyword evidence="4" id="KW-1185">Reference proteome</keyword>
<organism evidence="3 4">
    <name type="scientific">Gemmobacter aquaticus</name>
    <dbReference type="NCBI Taxonomy" id="490185"/>
    <lineage>
        <taxon>Bacteria</taxon>
        <taxon>Pseudomonadati</taxon>
        <taxon>Pseudomonadota</taxon>
        <taxon>Alphaproteobacteria</taxon>
        <taxon>Rhodobacterales</taxon>
        <taxon>Paracoccaceae</taxon>
        <taxon>Gemmobacter</taxon>
    </lineage>
</organism>
<keyword evidence="1" id="KW-1133">Transmembrane helix</keyword>
<keyword evidence="1" id="KW-0812">Transmembrane</keyword>
<dbReference type="EMBL" id="BMLP01000001">
    <property type="protein sequence ID" value="GGO27349.1"/>
    <property type="molecule type" value="Genomic_DNA"/>
</dbReference>